<evidence type="ECO:0008006" key="4">
    <source>
        <dbReference type="Google" id="ProtNLM"/>
    </source>
</evidence>
<sequence length="163" mass="17553">MNALVPNGRWRASGLVSVALLILLPSCRPTAQSPQPVVESPRAPLVEGVIVTTIASAEVDPAASAQEGDTAICRQWTVTAPQAEALITRSHEIDAQAYQRSHRGSAPCRIGGLVRREGRTWQFTIDTAAQVMLKRGNEVKYLGCDAQACRSLAQRVPARSPTR</sequence>
<protein>
    <recommendedName>
        <fullName evidence="4">DUF3617 family protein</fullName>
    </recommendedName>
</protein>
<name>A0ABW0SIC1_9GAMM</name>
<dbReference type="Proteomes" id="UP001596036">
    <property type="component" value="Unassembled WGS sequence"/>
</dbReference>
<accession>A0ABW0SIC1</accession>
<evidence type="ECO:0000313" key="3">
    <source>
        <dbReference type="Proteomes" id="UP001596036"/>
    </source>
</evidence>
<evidence type="ECO:0000256" key="1">
    <source>
        <dbReference type="SAM" id="SignalP"/>
    </source>
</evidence>
<keyword evidence="3" id="KW-1185">Reference proteome</keyword>
<evidence type="ECO:0000313" key="2">
    <source>
        <dbReference type="EMBL" id="MFC5568787.1"/>
    </source>
</evidence>
<keyword evidence="1" id="KW-0732">Signal</keyword>
<proteinExistence type="predicted"/>
<feature type="chain" id="PRO_5046164124" description="DUF3617 family protein" evidence="1">
    <location>
        <begin position="32"/>
        <end position="163"/>
    </location>
</feature>
<feature type="signal peptide" evidence="1">
    <location>
        <begin position="1"/>
        <end position="31"/>
    </location>
</feature>
<dbReference type="EMBL" id="JBHSNM010000001">
    <property type="protein sequence ID" value="MFC5568787.1"/>
    <property type="molecule type" value="Genomic_DNA"/>
</dbReference>
<reference evidence="3" key="1">
    <citation type="journal article" date="2019" name="Int. J. Syst. Evol. Microbiol.">
        <title>The Global Catalogue of Microorganisms (GCM) 10K type strain sequencing project: providing services to taxonomists for standard genome sequencing and annotation.</title>
        <authorList>
            <consortium name="The Broad Institute Genomics Platform"/>
            <consortium name="The Broad Institute Genome Sequencing Center for Infectious Disease"/>
            <person name="Wu L."/>
            <person name="Ma J."/>
        </authorList>
    </citation>
    <scope>NUCLEOTIDE SEQUENCE [LARGE SCALE GENOMIC DNA]</scope>
    <source>
        <strain evidence="3">KACC 11407</strain>
    </source>
</reference>
<dbReference type="RefSeq" id="WP_386752462.1">
    <property type="nucleotide sequence ID" value="NZ_JBHSNM010000001.1"/>
</dbReference>
<gene>
    <name evidence="2" type="ORF">ACFPN1_01745</name>
</gene>
<organism evidence="2 3">
    <name type="scientific">Lysobacter yangpyeongensis</name>
    <dbReference type="NCBI Taxonomy" id="346182"/>
    <lineage>
        <taxon>Bacteria</taxon>
        <taxon>Pseudomonadati</taxon>
        <taxon>Pseudomonadota</taxon>
        <taxon>Gammaproteobacteria</taxon>
        <taxon>Lysobacterales</taxon>
        <taxon>Lysobacteraceae</taxon>
        <taxon>Lysobacter</taxon>
    </lineage>
</organism>
<comment type="caution">
    <text evidence="2">The sequence shown here is derived from an EMBL/GenBank/DDBJ whole genome shotgun (WGS) entry which is preliminary data.</text>
</comment>